<reference key="2">
    <citation type="submission" date="2011-03" db="EMBL/GenBank/DDBJ databases">
        <title>Complete genome sequence of the thermoacidophilic crenarchaeon Thermoproteus uzoniensis 768-20.</title>
        <authorList>
            <person name="Mardanov A.V."/>
            <person name="Gumerov V.M."/>
            <person name="Beletsky A.V."/>
            <person name="Prokofeva M.I."/>
            <person name="Bonch-Osmolovskaya E.A."/>
            <person name="Ravin N.V."/>
            <person name="Skryabin K.G."/>
        </authorList>
    </citation>
    <scope>NUCLEOTIDE SEQUENCE</scope>
    <source>
        <strain>768-20</strain>
    </source>
</reference>
<evidence type="ECO:0000259" key="1">
    <source>
        <dbReference type="Pfam" id="PF14947"/>
    </source>
</evidence>
<name>F2L0B6_THEU7</name>
<dbReference type="InterPro" id="IPR036388">
    <property type="entry name" value="WH-like_DNA-bd_sf"/>
</dbReference>
<dbReference type="InterPro" id="IPR036390">
    <property type="entry name" value="WH_DNA-bd_sf"/>
</dbReference>
<dbReference type="Pfam" id="PF14947">
    <property type="entry name" value="HTH_45"/>
    <property type="match status" value="1"/>
</dbReference>
<reference evidence="2 3" key="1">
    <citation type="journal article" date="2011" name="J. Bacteriol.">
        <title>Complete genome sequence of the thermoacidophilic crenarchaeon Thermoproteus uzoniensis 768-20.</title>
        <authorList>
            <person name="Mardanov A.V."/>
            <person name="Gumerov V.M."/>
            <person name="Beletsky A.V."/>
            <person name="Prokofeva M.I."/>
            <person name="Bonch-Osmolovskaya E.A."/>
            <person name="Ravin N.V."/>
            <person name="Skryabin K.G."/>
        </authorList>
    </citation>
    <scope>NUCLEOTIDE SEQUENCE [LARGE SCALE GENOMIC DNA]</scope>
    <source>
        <strain evidence="2 3">768-20</strain>
    </source>
</reference>
<dbReference type="AlphaFoldDB" id="F2L0B6"/>
<dbReference type="InterPro" id="IPR038723">
    <property type="entry name" value="ArnR1-like_HTH"/>
</dbReference>
<dbReference type="Gene3D" id="1.10.10.10">
    <property type="entry name" value="Winged helix-like DNA-binding domain superfamily/Winged helix DNA-binding domain"/>
    <property type="match status" value="1"/>
</dbReference>
<protein>
    <recommendedName>
        <fullName evidence="1">ArnR1-like winged helix-turn-helix domain-containing protein</fullName>
    </recommendedName>
</protein>
<dbReference type="SUPFAM" id="SSF46785">
    <property type="entry name" value="Winged helix' DNA-binding domain"/>
    <property type="match status" value="1"/>
</dbReference>
<keyword evidence="3" id="KW-1185">Reference proteome</keyword>
<dbReference type="RefSeq" id="WP_013679934.1">
    <property type="nucleotide sequence ID" value="NC_015315.1"/>
</dbReference>
<accession>F2L0B6</accession>
<gene>
    <name evidence="2" type="ordered locus">TUZN_1118</name>
</gene>
<dbReference type="KEGG" id="tuz:TUZN_1118"/>
<organism evidence="2 3">
    <name type="scientific">Thermoproteus uzoniensis (strain 768-20)</name>
    <dbReference type="NCBI Taxonomy" id="999630"/>
    <lineage>
        <taxon>Archaea</taxon>
        <taxon>Thermoproteota</taxon>
        <taxon>Thermoprotei</taxon>
        <taxon>Thermoproteales</taxon>
        <taxon>Thermoproteaceae</taxon>
        <taxon>Thermoproteus</taxon>
    </lineage>
</organism>
<dbReference type="GeneID" id="10360647"/>
<feature type="domain" description="ArnR1-like winged helix-turn-helix" evidence="1">
    <location>
        <begin position="6"/>
        <end position="74"/>
    </location>
</feature>
<dbReference type="EMBL" id="CP002590">
    <property type="protein sequence ID" value="AEA12598.1"/>
    <property type="molecule type" value="Genomic_DNA"/>
</dbReference>
<dbReference type="STRING" id="999630.TUZN_1118"/>
<dbReference type="eggNOG" id="arCOG01061">
    <property type="taxonomic scope" value="Archaea"/>
</dbReference>
<proteinExistence type="predicted"/>
<dbReference type="OrthoDB" id="26774at2157"/>
<dbReference type="HOGENOM" id="CLU_179023_1_0_2"/>
<sequence>MAKYDLDVIARILLALLDGPTRRTSLYYRSRLSYPRFVQYLSLLEERGLVAERDGLVTLTEKGLKAAAELDRILDEYLDF</sequence>
<dbReference type="Proteomes" id="UP000008138">
    <property type="component" value="Chromosome"/>
</dbReference>
<evidence type="ECO:0000313" key="2">
    <source>
        <dbReference type="EMBL" id="AEA12598.1"/>
    </source>
</evidence>
<evidence type="ECO:0000313" key="3">
    <source>
        <dbReference type="Proteomes" id="UP000008138"/>
    </source>
</evidence>